<proteinExistence type="predicted"/>
<reference evidence="3" key="1">
    <citation type="submission" date="2023-07" db="EMBL/GenBank/DDBJ databases">
        <authorList>
            <consortium name="AG Swart"/>
            <person name="Singh M."/>
            <person name="Singh A."/>
            <person name="Seah K."/>
            <person name="Emmerich C."/>
        </authorList>
    </citation>
    <scope>NUCLEOTIDE SEQUENCE</scope>
    <source>
        <strain evidence="3">DP1</strain>
    </source>
</reference>
<evidence type="ECO:0000313" key="3">
    <source>
        <dbReference type="EMBL" id="CAI2365190.1"/>
    </source>
</evidence>
<protein>
    <submittedName>
        <fullName evidence="3">Uncharacterized protein</fullName>
    </submittedName>
</protein>
<dbReference type="EMBL" id="CAMPGE010006346">
    <property type="protein sequence ID" value="CAI2365190.1"/>
    <property type="molecule type" value="Genomic_DNA"/>
</dbReference>
<dbReference type="AlphaFoldDB" id="A0AAD1XC86"/>
<dbReference type="Proteomes" id="UP001295684">
    <property type="component" value="Unassembled WGS sequence"/>
</dbReference>
<feature type="compositionally biased region" description="Polar residues" evidence="2">
    <location>
        <begin position="64"/>
        <end position="75"/>
    </location>
</feature>
<feature type="coiled-coil region" evidence="1">
    <location>
        <begin position="344"/>
        <end position="452"/>
    </location>
</feature>
<accession>A0AAD1XC86</accession>
<keyword evidence="4" id="KW-1185">Reference proteome</keyword>
<sequence>MSNFQQRFKEKYNIDAFKFTEENSTDGQANDLHLMQEGYQKNIFSCSMGTPISERSMKLKQKNHSYSGSDANNNHKASESDEDPKELEVLPHFQIESKIMQASELVKNNSKINQHQRPPLHAKTHKNFQSFHQNEGNYFTDNTHKSDVSPILPNEVSQSQQKTLIIAPRIFSSARKDENLNLISERNAPEECSRSVIDGDVPEVYFHREKKPSQSQIGSKRNSSVQLDKMNKSYLRRIVMEDDILETNEDKIDFLIGEIEVANTKISKLMDIINNQENASVGSNQSKRSQSRDKRKERLARTLDSELRIHQKDSFRVQKASQDSLKEAKKMITEPMTPKIPDDLYQYKIQIENLTRENKHLKEIIKKRTEDANETIIKLAKMKKEAEAQNMEYLKTIQMLVQNQKTLQLQVENRSKSGPKQSKSHQKLSMELKAAHDRLKILQKEKISVEKEYSKALEINQQLSEIIRFRTAK</sequence>
<evidence type="ECO:0000256" key="1">
    <source>
        <dbReference type="SAM" id="Coils"/>
    </source>
</evidence>
<evidence type="ECO:0000313" key="4">
    <source>
        <dbReference type="Proteomes" id="UP001295684"/>
    </source>
</evidence>
<name>A0AAD1XC86_EUPCR</name>
<comment type="caution">
    <text evidence="3">The sequence shown here is derived from an EMBL/GenBank/DDBJ whole genome shotgun (WGS) entry which is preliminary data.</text>
</comment>
<keyword evidence="1" id="KW-0175">Coiled coil</keyword>
<feature type="region of interest" description="Disordered" evidence="2">
    <location>
        <begin position="58"/>
        <end position="85"/>
    </location>
</feature>
<gene>
    <name evidence="3" type="ORF">ECRASSUSDP1_LOCUS6540</name>
</gene>
<evidence type="ECO:0000256" key="2">
    <source>
        <dbReference type="SAM" id="MobiDB-lite"/>
    </source>
</evidence>
<organism evidence="3 4">
    <name type="scientific">Euplotes crassus</name>
    <dbReference type="NCBI Taxonomy" id="5936"/>
    <lineage>
        <taxon>Eukaryota</taxon>
        <taxon>Sar</taxon>
        <taxon>Alveolata</taxon>
        <taxon>Ciliophora</taxon>
        <taxon>Intramacronucleata</taxon>
        <taxon>Spirotrichea</taxon>
        <taxon>Hypotrichia</taxon>
        <taxon>Euplotida</taxon>
        <taxon>Euplotidae</taxon>
        <taxon>Moneuplotes</taxon>
    </lineage>
</organism>